<dbReference type="Proteomes" id="UP000319267">
    <property type="component" value="Unassembled WGS sequence"/>
</dbReference>
<protein>
    <submittedName>
        <fullName evidence="1">Uncharacterized protein</fullName>
    </submittedName>
</protein>
<name>A0A521DN76_9FLAO</name>
<reference evidence="1 2" key="1">
    <citation type="submission" date="2017-05" db="EMBL/GenBank/DDBJ databases">
        <authorList>
            <person name="Varghese N."/>
            <person name="Submissions S."/>
        </authorList>
    </citation>
    <scope>NUCLEOTIDE SEQUENCE [LARGE SCALE GENOMIC DNA]</scope>
    <source>
        <strain evidence="1 2">DSM 29982</strain>
    </source>
</reference>
<dbReference type="EMBL" id="FXTQ01000003">
    <property type="protein sequence ID" value="SMO73068.1"/>
    <property type="molecule type" value="Genomic_DNA"/>
</dbReference>
<evidence type="ECO:0000313" key="2">
    <source>
        <dbReference type="Proteomes" id="UP000319267"/>
    </source>
</evidence>
<dbReference type="OrthoDB" id="1441966at2"/>
<dbReference type="RefSeq" id="WP_111378276.1">
    <property type="nucleotide sequence ID" value="NZ_CP043612.1"/>
</dbReference>
<sequence length="182" mass="21034">MKKIQLILALPFIISSCQKKSDYSKLTYNQKANELIQQLLINDSCNCVMEISDMPMIKTSMVENPRFDIRKEIVKKLHLKSKEQLDSLENISKSFILDTVFLKRKSITIIKRDSITISNIIKDHGRELIKKCPNGVLSFTKPILYEEGRIALVDAKVAFFSCLSSPLKIYNYRNEKWVSNDN</sequence>
<organism evidence="1 2">
    <name type="scientific">Flavobacterium nitrogenifigens</name>
    <dbReference type="NCBI Taxonomy" id="1617283"/>
    <lineage>
        <taxon>Bacteria</taxon>
        <taxon>Pseudomonadati</taxon>
        <taxon>Bacteroidota</taxon>
        <taxon>Flavobacteriia</taxon>
        <taxon>Flavobacteriales</taxon>
        <taxon>Flavobacteriaceae</taxon>
        <taxon>Flavobacterium</taxon>
    </lineage>
</organism>
<dbReference type="PROSITE" id="PS51257">
    <property type="entry name" value="PROKAR_LIPOPROTEIN"/>
    <property type="match status" value="1"/>
</dbReference>
<evidence type="ECO:0000313" key="1">
    <source>
        <dbReference type="EMBL" id="SMO73068.1"/>
    </source>
</evidence>
<gene>
    <name evidence="1" type="ORF">SAMN06265220_103208</name>
</gene>
<keyword evidence="2" id="KW-1185">Reference proteome</keyword>
<accession>A0A521DN76</accession>
<dbReference type="AlphaFoldDB" id="A0A521DN76"/>
<proteinExistence type="predicted"/>